<proteinExistence type="predicted"/>
<evidence type="ECO:0000259" key="6">
    <source>
        <dbReference type="Pfam" id="PF05699"/>
    </source>
</evidence>
<dbReference type="PANTHER" id="PTHR46481">
    <property type="entry name" value="ZINC FINGER BED DOMAIN-CONTAINING PROTEIN 4"/>
    <property type="match status" value="1"/>
</dbReference>
<keyword evidence="5" id="KW-0539">Nucleus</keyword>
<dbReference type="GO" id="GO:0005634">
    <property type="term" value="C:nucleus"/>
    <property type="evidence" value="ECO:0007669"/>
    <property type="project" value="UniProtKB-SubCell"/>
</dbReference>
<evidence type="ECO:0000256" key="3">
    <source>
        <dbReference type="ARBA" id="ARBA00022771"/>
    </source>
</evidence>
<comment type="subcellular location">
    <subcellularLocation>
        <location evidence="1">Nucleus</location>
    </subcellularLocation>
</comment>
<evidence type="ECO:0000256" key="1">
    <source>
        <dbReference type="ARBA" id="ARBA00004123"/>
    </source>
</evidence>
<feature type="domain" description="HAT C-terminal dimerisation" evidence="6">
    <location>
        <begin position="275"/>
        <end position="353"/>
    </location>
</feature>
<dbReference type="InterPro" id="IPR008906">
    <property type="entry name" value="HATC_C_dom"/>
</dbReference>
<dbReference type="Proteomes" id="UP000765509">
    <property type="component" value="Unassembled WGS sequence"/>
</dbReference>
<keyword evidence="4" id="KW-0862">Zinc</keyword>
<evidence type="ECO:0000313" key="8">
    <source>
        <dbReference type="Proteomes" id="UP000765509"/>
    </source>
</evidence>
<keyword evidence="2" id="KW-0479">Metal-binding</keyword>
<evidence type="ECO:0000256" key="2">
    <source>
        <dbReference type="ARBA" id="ARBA00022723"/>
    </source>
</evidence>
<dbReference type="InterPro" id="IPR012337">
    <property type="entry name" value="RNaseH-like_sf"/>
</dbReference>
<sequence length="364" mass="41270">MKTLKRFKLEQHIMCIMTDNASSNNRMAQKLEETSGSFNAAMQHMGCMAHIIHLATRDGLNALSLDSSSPDNNIPPDDWINNCMSIKTLVDSPDGMHLRYNTIISQIARLASYLNQSLQKRDKFITTVCLVYNGATPTHVTLLLSHVSTHWNSTYNMLEQALTLKDSYNQFTSSPSMESYKVTPLEWEKVGIMVDFLMPLYEATLVISSLAYPTINHSLSLYLLLIKQLKDEEALKHFEIPNEPDNPSAPQKQVLLYDELYTSSGPEGNTIEIEIQHFFAEPPEAKNTDILAFWKSQGRNFPTFRTMARKYLAKPATSAPSERVFSGGWKILSYQRTSQSPMPVEHLACVKDWARTFGQLYSEV</sequence>
<dbReference type="InterPro" id="IPR052035">
    <property type="entry name" value="ZnF_BED_domain_contain"/>
</dbReference>
<dbReference type="GO" id="GO:0046983">
    <property type="term" value="F:protein dimerization activity"/>
    <property type="evidence" value="ECO:0007669"/>
    <property type="project" value="InterPro"/>
</dbReference>
<accession>A0A9Q3GH10</accession>
<evidence type="ECO:0000256" key="5">
    <source>
        <dbReference type="ARBA" id="ARBA00023242"/>
    </source>
</evidence>
<dbReference type="Pfam" id="PF05699">
    <property type="entry name" value="Dimer_Tnp_hAT"/>
    <property type="match status" value="1"/>
</dbReference>
<name>A0A9Q3GH10_9BASI</name>
<keyword evidence="8" id="KW-1185">Reference proteome</keyword>
<dbReference type="EMBL" id="AVOT02001425">
    <property type="protein sequence ID" value="MBW0466885.1"/>
    <property type="molecule type" value="Genomic_DNA"/>
</dbReference>
<dbReference type="SUPFAM" id="SSF53098">
    <property type="entry name" value="Ribonuclease H-like"/>
    <property type="match status" value="1"/>
</dbReference>
<dbReference type="GO" id="GO:0008270">
    <property type="term" value="F:zinc ion binding"/>
    <property type="evidence" value="ECO:0007669"/>
    <property type="project" value="UniProtKB-KW"/>
</dbReference>
<evidence type="ECO:0000256" key="4">
    <source>
        <dbReference type="ARBA" id="ARBA00022833"/>
    </source>
</evidence>
<keyword evidence="3" id="KW-0863">Zinc-finger</keyword>
<dbReference type="PANTHER" id="PTHR46481:SF10">
    <property type="entry name" value="ZINC FINGER BED DOMAIN-CONTAINING PROTEIN 39"/>
    <property type="match status" value="1"/>
</dbReference>
<comment type="caution">
    <text evidence="7">The sequence shown here is derived from an EMBL/GenBank/DDBJ whole genome shotgun (WGS) entry which is preliminary data.</text>
</comment>
<protein>
    <recommendedName>
        <fullName evidence="6">HAT C-terminal dimerisation domain-containing protein</fullName>
    </recommendedName>
</protein>
<reference evidence="7" key="1">
    <citation type="submission" date="2021-03" db="EMBL/GenBank/DDBJ databases">
        <title>Draft genome sequence of rust myrtle Austropuccinia psidii MF-1, a brazilian biotype.</title>
        <authorList>
            <person name="Quecine M.C."/>
            <person name="Pachon D.M.R."/>
            <person name="Bonatelli M.L."/>
            <person name="Correr F.H."/>
            <person name="Franceschini L.M."/>
            <person name="Leite T.F."/>
            <person name="Margarido G.R.A."/>
            <person name="Almeida C.A."/>
            <person name="Ferrarezi J.A."/>
            <person name="Labate C.A."/>
        </authorList>
    </citation>
    <scope>NUCLEOTIDE SEQUENCE</scope>
    <source>
        <strain evidence="7">MF-1</strain>
    </source>
</reference>
<gene>
    <name evidence="7" type="ORF">O181_006600</name>
</gene>
<organism evidence="7 8">
    <name type="scientific">Austropuccinia psidii MF-1</name>
    <dbReference type="NCBI Taxonomy" id="1389203"/>
    <lineage>
        <taxon>Eukaryota</taxon>
        <taxon>Fungi</taxon>
        <taxon>Dikarya</taxon>
        <taxon>Basidiomycota</taxon>
        <taxon>Pucciniomycotina</taxon>
        <taxon>Pucciniomycetes</taxon>
        <taxon>Pucciniales</taxon>
        <taxon>Sphaerophragmiaceae</taxon>
        <taxon>Austropuccinia</taxon>
    </lineage>
</organism>
<evidence type="ECO:0000313" key="7">
    <source>
        <dbReference type="EMBL" id="MBW0466885.1"/>
    </source>
</evidence>
<dbReference type="OrthoDB" id="3252425at2759"/>
<dbReference type="AlphaFoldDB" id="A0A9Q3GH10"/>